<gene>
    <name evidence="8" type="ORF">EV189_0678</name>
</gene>
<keyword evidence="8" id="KW-0969">Cilium</keyword>
<comment type="similarity">
    <text evidence="2">Belongs to the FliN/MopA/SpaO family.</text>
</comment>
<keyword evidence="5" id="KW-0283">Flagellar rotation</keyword>
<keyword evidence="9" id="KW-1185">Reference proteome</keyword>
<keyword evidence="3" id="KW-1003">Cell membrane</keyword>
<protein>
    <submittedName>
        <fullName evidence="8">Flagellar motor switch protein FliN/FliY</fullName>
    </submittedName>
</protein>
<dbReference type="AlphaFoldDB" id="A0A4Q7NW53"/>
<dbReference type="EMBL" id="SGXD01000001">
    <property type="protein sequence ID" value="RZS91437.1"/>
    <property type="molecule type" value="Genomic_DNA"/>
</dbReference>
<evidence type="ECO:0000256" key="4">
    <source>
        <dbReference type="ARBA" id="ARBA00022500"/>
    </source>
</evidence>
<dbReference type="SUPFAM" id="SSF101801">
    <property type="entry name" value="Surface presentation of antigens (SPOA)"/>
    <property type="match status" value="1"/>
</dbReference>
<sequence>MSTSVPQEIIAAVVAAATAAAPQLPASSPLAIGAPVMDLAALPLPANAATAVVADLGGGVRGTSLVIVPTDLVEALQQSPLGQLDLASAVRPGLAAAAEAFGQAVLDAPLELPIDVALERLAGAGAAVAVPLLDNGQVVVVYAAAISATGAARPAAGGGRRPQRNGGLELLRDVVMEVTAELGRTRMTVRELLSLTPGSVVELDRAAGSPADLLVNGTLIARGEVVVVDEEYGIRITELVGPGADAEGAA</sequence>
<comment type="caution">
    <text evidence="8">The sequence shown here is derived from an EMBL/GenBank/DDBJ whole genome shotgun (WGS) entry which is preliminary data.</text>
</comment>
<comment type="subcellular location">
    <subcellularLocation>
        <location evidence="1">Cell membrane</location>
        <topology evidence="1">Peripheral membrane protein</topology>
        <orientation evidence="1">Cytoplasmic side</orientation>
    </subcellularLocation>
</comment>
<dbReference type="GO" id="GO:0071973">
    <property type="term" value="P:bacterial-type flagellum-dependent cell motility"/>
    <property type="evidence" value="ECO:0007669"/>
    <property type="project" value="InterPro"/>
</dbReference>
<dbReference type="OrthoDB" id="9773459at2"/>
<dbReference type="Pfam" id="PF01052">
    <property type="entry name" value="FliMN_C"/>
    <property type="match status" value="1"/>
</dbReference>
<dbReference type="NCBIfam" id="TIGR02480">
    <property type="entry name" value="fliN"/>
    <property type="match status" value="1"/>
</dbReference>
<keyword evidence="8" id="KW-0282">Flagellum</keyword>
<evidence type="ECO:0000256" key="6">
    <source>
        <dbReference type="ARBA" id="ARBA00023136"/>
    </source>
</evidence>
<keyword evidence="4" id="KW-0145">Chemotaxis</keyword>
<dbReference type="Gene3D" id="2.30.330.10">
    <property type="entry name" value="SpoA-like"/>
    <property type="match status" value="1"/>
</dbReference>
<evidence type="ECO:0000313" key="8">
    <source>
        <dbReference type="EMBL" id="RZS91437.1"/>
    </source>
</evidence>
<dbReference type="InterPro" id="IPR012826">
    <property type="entry name" value="FliN"/>
</dbReference>
<dbReference type="PANTHER" id="PTHR43484:SF1">
    <property type="entry name" value="FLAGELLAR MOTOR SWITCH PROTEIN FLIN"/>
    <property type="match status" value="1"/>
</dbReference>
<dbReference type="Proteomes" id="UP000293638">
    <property type="component" value="Unassembled WGS sequence"/>
</dbReference>
<dbReference type="InterPro" id="IPR051469">
    <property type="entry name" value="FliN/MopA/SpaO"/>
</dbReference>
<evidence type="ECO:0000256" key="5">
    <source>
        <dbReference type="ARBA" id="ARBA00022779"/>
    </source>
</evidence>
<organism evidence="8 9">
    <name type="scientific">Motilibacter rhizosphaerae</name>
    <dbReference type="NCBI Taxonomy" id="598652"/>
    <lineage>
        <taxon>Bacteria</taxon>
        <taxon>Bacillati</taxon>
        <taxon>Actinomycetota</taxon>
        <taxon>Actinomycetes</taxon>
        <taxon>Motilibacterales</taxon>
        <taxon>Motilibacteraceae</taxon>
        <taxon>Motilibacter</taxon>
    </lineage>
</organism>
<dbReference type="InterPro" id="IPR036429">
    <property type="entry name" value="SpoA-like_sf"/>
</dbReference>
<dbReference type="PRINTS" id="PR00956">
    <property type="entry name" value="FLGMOTORFLIN"/>
</dbReference>
<evidence type="ECO:0000256" key="2">
    <source>
        <dbReference type="ARBA" id="ARBA00009226"/>
    </source>
</evidence>
<dbReference type="GO" id="GO:0009425">
    <property type="term" value="C:bacterial-type flagellum basal body"/>
    <property type="evidence" value="ECO:0007669"/>
    <property type="project" value="InterPro"/>
</dbReference>
<dbReference type="PANTHER" id="PTHR43484">
    <property type="match status" value="1"/>
</dbReference>
<dbReference type="GO" id="GO:0006935">
    <property type="term" value="P:chemotaxis"/>
    <property type="evidence" value="ECO:0007669"/>
    <property type="project" value="UniProtKB-KW"/>
</dbReference>
<evidence type="ECO:0000259" key="7">
    <source>
        <dbReference type="Pfam" id="PF01052"/>
    </source>
</evidence>
<dbReference type="InterPro" id="IPR001543">
    <property type="entry name" value="FliN-like_C"/>
</dbReference>
<proteinExistence type="inferred from homology"/>
<dbReference type="RefSeq" id="WP_130491510.1">
    <property type="nucleotide sequence ID" value="NZ_SGXD01000001.1"/>
</dbReference>
<keyword evidence="8" id="KW-0966">Cell projection</keyword>
<dbReference type="GO" id="GO:0005886">
    <property type="term" value="C:plasma membrane"/>
    <property type="evidence" value="ECO:0007669"/>
    <property type="project" value="UniProtKB-SubCell"/>
</dbReference>
<dbReference type="GO" id="GO:0003774">
    <property type="term" value="F:cytoskeletal motor activity"/>
    <property type="evidence" value="ECO:0007669"/>
    <property type="project" value="InterPro"/>
</dbReference>
<keyword evidence="6" id="KW-0472">Membrane</keyword>
<reference evidence="8 9" key="1">
    <citation type="submission" date="2019-02" db="EMBL/GenBank/DDBJ databases">
        <title>Genomic Encyclopedia of Type Strains, Phase IV (KMG-IV): sequencing the most valuable type-strain genomes for metagenomic binning, comparative biology and taxonomic classification.</title>
        <authorList>
            <person name="Goeker M."/>
        </authorList>
    </citation>
    <scope>NUCLEOTIDE SEQUENCE [LARGE SCALE GENOMIC DNA]</scope>
    <source>
        <strain evidence="8 9">DSM 45622</strain>
    </source>
</reference>
<evidence type="ECO:0000256" key="3">
    <source>
        <dbReference type="ARBA" id="ARBA00022475"/>
    </source>
</evidence>
<evidence type="ECO:0000256" key="1">
    <source>
        <dbReference type="ARBA" id="ARBA00004413"/>
    </source>
</evidence>
<feature type="domain" description="Flagellar motor switch protein FliN-like C-terminal" evidence="7">
    <location>
        <begin position="170"/>
        <end position="240"/>
    </location>
</feature>
<dbReference type="InterPro" id="IPR001172">
    <property type="entry name" value="FliN_T3SS_HrcQb"/>
</dbReference>
<evidence type="ECO:0000313" key="9">
    <source>
        <dbReference type="Proteomes" id="UP000293638"/>
    </source>
</evidence>
<accession>A0A4Q7NW53</accession>
<name>A0A4Q7NW53_9ACTN</name>